<sequence>MLIVQNNNAIKWQFHELFQDQCKKKMLLQNPIFKNALDAIKIIKFIGTINSFFD</sequence>
<evidence type="ECO:0000313" key="1">
    <source>
        <dbReference type="EMBL" id="RAJ04075.1"/>
    </source>
</evidence>
<proteinExistence type="predicted"/>
<evidence type="ECO:0000313" key="2">
    <source>
        <dbReference type="Proteomes" id="UP000249547"/>
    </source>
</evidence>
<gene>
    <name evidence="1" type="ORF">LX64_02952</name>
</gene>
<keyword evidence="2" id="KW-1185">Reference proteome</keyword>
<protein>
    <submittedName>
        <fullName evidence="1">Uncharacterized protein</fullName>
    </submittedName>
</protein>
<dbReference type="Proteomes" id="UP000249547">
    <property type="component" value="Unassembled WGS sequence"/>
</dbReference>
<organism evidence="1 2">
    <name type="scientific">Chitinophaga skermanii</name>
    <dbReference type="NCBI Taxonomy" id="331697"/>
    <lineage>
        <taxon>Bacteria</taxon>
        <taxon>Pseudomonadati</taxon>
        <taxon>Bacteroidota</taxon>
        <taxon>Chitinophagia</taxon>
        <taxon>Chitinophagales</taxon>
        <taxon>Chitinophagaceae</taxon>
        <taxon>Chitinophaga</taxon>
    </lineage>
</organism>
<reference evidence="1 2" key="1">
    <citation type="submission" date="2018-06" db="EMBL/GenBank/DDBJ databases">
        <title>Genomic Encyclopedia of Archaeal and Bacterial Type Strains, Phase II (KMG-II): from individual species to whole genera.</title>
        <authorList>
            <person name="Goeker M."/>
        </authorList>
    </citation>
    <scope>NUCLEOTIDE SEQUENCE [LARGE SCALE GENOMIC DNA]</scope>
    <source>
        <strain evidence="1 2">DSM 23857</strain>
    </source>
</reference>
<dbReference type="AlphaFoldDB" id="A0A327QJA6"/>
<name>A0A327QJA6_9BACT</name>
<dbReference type="EMBL" id="QLLL01000005">
    <property type="protein sequence ID" value="RAJ04075.1"/>
    <property type="molecule type" value="Genomic_DNA"/>
</dbReference>
<accession>A0A327QJA6</accession>
<comment type="caution">
    <text evidence="1">The sequence shown here is derived from an EMBL/GenBank/DDBJ whole genome shotgun (WGS) entry which is preliminary data.</text>
</comment>